<evidence type="ECO:0000256" key="4">
    <source>
        <dbReference type="ARBA" id="ARBA00022692"/>
    </source>
</evidence>
<evidence type="ECO:0000256" key="1">
    <source>
        <dbReference type="ARBA" id="ARBA00004651"/>
    </source>
</evidence>
<organism evidence="10 11">
    <name type="scientific">Paenibacillus montaniterrae</name>
    <dbReference type="NCBI Taxonomy" id="429341"/>
    <lineage>
        <taxon>Bacteria</taxon>
        <taxon>Bacillati</taxon>
        <taxon>Bacillota</taxon>
        <taxon>Bacilli</taxon>
        <taxon>Bacillales</taxon>
        <taxon>Paenibacillaceae</taxon>
        <taxon>Paenibacillus</taxon>
    </lineage>
</organism>
<reference evidence="10" key="1">
    <citation type="submission" date="2021-03" db="EMBL/GenBank/DDBJ databases">
        <title>Antimicrobial resistance genes in bacteria isolated from Japanese honey, and their potential for conferring macrolide and lincosamide resistance in the American foulbrood pathogen Paenibacillus larvae.</title>
        <authorList>
            <person name="Okamoto M."/>
            <person name="Kumagai M."/>
            <person name="Kanamori H."/>
            <person name="Takamatsu D."/>
        </authorList>
    </citation>
    <scope>NUCLEOTIDE SEQUENCE</scope>
    <source>
        <strain evidence="10">J40TS1</strain>
    </source>
</reference>
<dbReference type="Proteomes" id="UP000683139">
    <property type="component" value="Unassembled WGS sequence"/>
</dbReference>
<evidence type="ECO:0000313" key="11">
    <source>
        <dbReference type="Proteomes" id="UP000683139"/>
    </source>
</evidence>
<feature type="domain" description="Acyltransferase 3" evidence="9">
    <location>
        <begin position="9"/>
        <end position="352"/>
    </location>
</feature>
<evidence type="ECO:0000256" key="6">
    <source>
        <dbReference type="ARBA" id="ARBA00023136"/>
    </source>
</evidence>
<feature type="transmembrane region" description="Helical" evidence="8">
    <location>
        <begin position="332"/>
        <end position="353"/>
    </location>
</feature>
<dbReference type="GO" id="GO:0016413">
    <property type="term" value="F:O-acetyltransferase activity"/>
    <property type="evidence" value="ECO:0007669"/>
    <property type="project" value="TreeGrafter"/>
</dbReference>
<keyword evidence="11" id="KW-1185">Reference proteome</keyword>
<comment type="similarity">
    <text evidence="2">Belongs to the acyltransferase 3 family.</text>
</comment>
<keyword evidence="3" id="KW-1003">Cell membrane</keyword>
<dbReference type="EMBL" id="BOSE01000001">
    <property type="protein sequence ID" value="GIP14665.1"/>
    <property type="molecule type" value="Genomic_DNA"/>
</dbReference>
<evidence type="ECO:0000256" key="2">
    <source>
        <dbReference type="ARBA" id="ARBA00007400"/>
    </source>
</evidence>
<feature type="transmembrane region" description="Helical" evidence="8">
    <location>
        <begin position="270"/>
        <end position="289"/>
    </location>
</feature>
<accession>A0A919YK43</accession>
<dbReference type="AlphaFoldDB" id="A0A919YK43"/>
<feature type="transmembrane region" description="Helical" evidence="8">
    <location>
        <begin position="135"/>
        <end position="155"/>
    </location>
</feature>
<keyword evidence="10" id="KW-0808">Transferase</keyword>
<keyword evidence="6 8" id="KW-0472">Membrane</keyword>
<sequence>MEKPAKMDELDLVRGLAIMGVMLVHATSFATVYLREDRFFALYNFINIFSKFGTTTFIFLSSFVLFYNYFRRPLGKELFIRFYRNRLTYILLPYLLFSVLFFTLSWADKGREWELAVMFQEFWPKLLIGKAYTHLYFIFINCQFYLLFPLVLVLLRRYRWAAAWSPLIGITLQWLFYTGNDAWWDVTYRNSWSLSFLSYYFLGAWLGIYFDSVKQWLMRARHASRPWLQRLGWGALWIVWIGAGATHAAFRYQERLHGVDYHPLLLDAFWNVHTLATALVIVQSALWLSGVHNPLLKGLRWLGAYSFGIYLVHPLVLFVYRKFPAMSDHSWIQLAWYAGGLVCAIGISSLLVYGISRTGGWTSVLFGRLPSNMRSAERGTASAASEPAGSRAESAATIGHKVREEESA</sequence>
<name>A0A919YK43_9BACL</name>
<evidence type="ECO:0000256" key="8">
    <source>
        <dbReference type="SAM" id="Phobius"/>
    </source>
</evidence>
<evidence type="ECO:0000256" key="5">
    <source>
        <dbReference type="ARBA" id="ARBA00022989"/>
    </source>
</evidence>
<evidence type="ECO:0000256" key="7">
    <source>
        <dbReference type="SAM" id="MobiDB-lite"/>
    </source>
</evidence>
<dbReference type="RefSeq" id="WP_213512877.1">
    <property type="nucleotide sequence ID" value="NZ_BOSE01000001.1"/>
</dbReference>
<feature type="transmembrane region" description="Helical" evidence="8">
    <location>
        <begin position="231"/>
        <end position="250"/>
    </location>
</feature>
<dbReference type="InterPro" id="IPR002656">
    <property type="entry name" value="Acyl_transf_3_dom"/>
</dbReference>
<comment type="subcellular location">
    <subcellularLocation>
        <location evidence="1">Cell membrane</location>
        <topology evidence="1">Multi-pass membrane protein</topology>
    </subcellularLocation>
</comment>
<comment type="caution">
    <text evidence="10">The sequence shown here is derived from an EMBL/GenBank/DDBJ whole genome shotgun (WGS) entry which is preliminary data.</text>
</comment>
<dbReference type="PANTHER" id="PTHR40074">
    <property type="entry name" value="O-ACETYLTRANSFERASE WECH"/>
    <property type="match status" value="1"/>
</dbReference>
<dbReference type="GO" id="GO:0009246">
    <property type="term" value="P:enterobacterial common antigen biosynthetic process"/>
    <property type="evidence" value="ECO:0007669"/>
    <property type="project" value="TreeGrafter"/>
</dbReference>
<dbReference type="PANTHER" id="PTHR40074:SF2">
    <property type="entry name" value="O-ACETYLTRANSFERASE WECH"/>
    <property type="match status" value="1"/>
</dbReference>
<keyword evidence="10" id="KW-0012">Acyltransferase</keyword>
<keyword evidence="5 8" id="KW-1133">Transmembrane helix</keyword>
<evidence type="ECO:0000313" key="10">
    <source>
        <dbReference type="EMBL" id="GIP14665.1"/>
    </source>
</evidence>
<protein>
    <submittedName>
        <fullName evidence="10">Acyltransferase 3</fullName>
    </submittedName>
</protein>
<feature type="region of interest" description="Disordered" evidence="7">
    <location>
        <begin position="377"/>
        <end position="408"/>
    </location>
</feature>
<feature type="transmembrane region" description="Helical" evidence="8">
    <location>
        <begin position="87"/>
        <end position="107"/>
    </location>
</feature>
<evidence type="ECO:0000259" key="9">
    <source>
        <dbReference type="Pfam" id="PF01757"/>
    </source>
</evidence>
<keyword evidence="4 8" id="KW-0812">Transmembrane</keyword>
<feature type="transmembrane region" description="Helical" evidence="8">
    <location>
        <begin position="162"/>
        <end position="179"/>
    </location>
</feature>
<feature type="transmembrane region" description="Helical" evidence="8">
    <location>
        <begin position="301"/>
        <end position="320"/>
    </location>
</feature>
<feature type="transmembrane region" description="Helical" evidence="8">
    <location>
        <begin position="191"/>
        <end position="210"/>
    </location>
</feature>
<gene>
    <name evidence="10" type="ORF">J40TS1_03070</name>
</gene>
<proteinExistence type="inferred from homology"/>
<dbReference type="GO" id="GO:0005886">
    <property type="term" value="C:plasma membrane"/>
    <property type="evidence" value="ECO:0007669"/>
    <property type="project" value="UniProtKB-SubCell"/>
</dbReference>
<evidence type="ECO:0000256" key="3">
    <source>
        <dbReference type="ARBA" id="ARBA00022475"/>
    </source>
</evidence>
<feature type="transmembrane region" description="Helical" evidence="8">
    <location>
        <begin position="40"/>
        <end position="66"/>
    </location>
</feature>
<feature type="transmembrane region" description="Helical" evidence="8">
    <location>
        <begin position="12"/>
        <end position="34"/>
    </location>
</feature>
<dbReference type="Pfam" id="PF01757">
    <property type="entry name" value="Acyl_transf_3"/>
    <property type="match status" value="1"/>
</dbReference>